<name>A0AAE3Y8T8_9FLAO</name>
<dbReference type="Proteomes" id="UP001184861">
    <property type="component" value="Unassembled WGS sequence"/>
</dbReference>
<dbReference type="Gene3D" id="1.10.10.60">
    <property type="entry name" value="Homeodomain-like"/>
    <property type="match status" value="1"/>
</dbReference>
<accession>A0AAE3Y8T8</accession>
<dbReference type="GO" id="GO:0043565">
    <property type="term" value="F:sequence-specific DNA binding"/>
    <property type="evidence" value="ECO:0007669"/>
    <property type="project" value="InterPro"/>
</dbReference>
<dbReference type="AlphaFoldDB" id="A0AAE3Y8T8"/>
<evidence type="ECO:0000313" key="2">
    <source>
        <dbReference type="Proteomes" id="UP001184861"/>
    </source>
</evidence>
<gene>
    <name evidence="1" type="ORF">J2787_000951</name>
</gene>
<reference evidence="1" key="1">
    <citation type="submission" date="2023-07" db="EMBL/GenBank/DDBJ databases">
        <title>Sorghum-associated microbial communities from plants grown in Nebraska, USA.</title>
        <authorList>
            <person name="Schachtman D."/>
        </authorList>
    </citation>
    <scope>NUCLEOTIDE SEQUENCE</scope>
    <source>
        <strain evidence="1">DS2360</strain>
    </source>
</reference>
<dbReference type="InterPro" id="IPR010921">
    <property type="entry name" value="Trp_repressor/repl_initiator"/>
</dbReference>
<dbReference type="EMBL" id="JAVDQY010000001">
    <property type="protein sequence ID" value="MDR6525581.1"/>
    <property type="molecule type" value="Genomic_DNA"/>
</dbReference>
<proteinExistence type="predicted"/>
<evidence type="ECO:0000313" key="1">
    <source>
        <dbReference type="EMBL" id="MDR6525581.1"/>
    </source>
</evidence>
<organism evidence="1 2">
    <name type="scientific">Chryseobacterium rhizosphaerae</name>
    <dbReference type="NCBI Taxonomy" id="395937"/>
    <lineage>
        <taxon>Bacteria</taxon>
        <taxon>Pseudomonadati</taxon>
        <taxon>Bacteroidota</taxon>
        <taxon>Flavobacteriia</taxon>
        <taxon>Flavobacteriales</taxon>
        <taxon>Weeksellaceae</taxon>
        <taxon>Chryseobacterium group</taxon>
        <taxon>Chryseobacterium</taxon>
    </lineage>
</organism>
<protein>
    <submittedName>
        <fullName evidence="1">Uncharacterized protein</fullName>
    </submittedName>
</protein>
<dbReference type="RefSeq" id="WP_309945026.1">
    <property type="nucleotide sequence ID" value="NZ_JAVDQY010000001.1"/>
</dbReference>
<sequence>MNFKDIHIGQLIKLRIEESGLNEDRIVNFFKLPLVEIEAMYEKQDISVEHLLRWCKILEYDFFRLYSHHLILYSPLSKNIKSNTTNALPVFRKNIYSQELISFILEQIESGEMTGNQVVKEYGIPKSTLSRWNFKYSENKLDSES</sequence>
<comment type="caution">
    <text evidence="1">The sequence shown here is derived from an EMBL/GenBank/DDBJ whole genome shotgun (WGS) entry which is preliminary data.</text>
</comment>
<dbReference type="SUPFAM" id="SSF48295">
    <property type="entry name" value="TrpR-like"/>
    <property type="match status" value="1"/>
</dbReference>